<dbReference type="AlphaFoldDB" id="A0AAD8MW01"/>
<dbReference type="EMBL" id="JAUIZM010000003">
    <property type="protein sequence ID" value="KAK1391695.1"/>
    <property type="molecule type" value="Genomic_DNA"/>
</dbReference>
<gene>
    <name evidence="1" type="ORF">POM88_010751</name>
</gene>
<comment type="caution">
    <text evidence="1">The sequence shown here is derived from an EMBL/GenBank/DDBJ whole genome shotgun (WGS) entry which is preliminary data.</text>
</comment>
<accession>A0AAD8MW01</accession>
<evidence type="ECO:0000313" key="2">
    <source>
        <dbReference type="Proteomes" id="UP001237642"/>
    </source>
</evidence>
<dbReference type="InterPro" id="IPR051026">
    <property type="entry name" value="PI/PC_transfer"/>
</dbReference>
<dbReference type="PANTHER" id="PTHR45657:SF5">
    <property type="entry name" value="PHOSPHATIDYLINOSITOL_PHOSPHATIDYLCHOLINE TRANSFER PROTEIN SFH6"/>
    <property type="match status" value="1"/>
</dbReference>
<reference evidence="1" key="2">
    <citation type="submission" date="2023-05" db="EMBL/GenBank/DDBJ databases">
        <authorList>
            <person name="Schelkunov M.I."/>
        </authorList>
    </citation>
    <scope>NUCLEOTIDE SEQUENCE</scope>
    <source>
        <strain evidence="1">Hsosn_3</strain>
        <tissue evidence="1">Leaf</tissue>
    </source>
</reference>
<organism evidence="1 2">
    <name type="scientific">Heracleum sosnowskyi</name>
    <dbReference type="NCBI Taxonomy" id="360622"/>
    <lineage>
        <taxon>Eukaryota</taxon>
        <taxon>Viridiplantae</taxon>
        <taxon>Streptophyta</taxon>
        <taxon>Embryophyta</taxon>
        <taxon>Tracheophyta</taxon>
        <taxon>Spermatophyta</taxon>
        <taxon>Magnoliopsida</taxon>
        <taxon>eudicotyledons</taxon>
        <taxon>Gunneridae</taxon>
        <taxon>Pentapetalae</taxon>
        <taxon>asterids</taxon>
        <taxon>campanulids</taxon>
        <taxon>Apiales</taxon>
        <taxon>Apiaceae</taxon>
        <taxon>Apioideae</taxon>
        <taxon>apioid superclade</taxon>
        <taxon>Tordylieae</taxon>
        <taxon>Tordyliinae</taxon>
        <taxon>Heracleum</taxon>
    </lineage>
</organism>
<keyword evidence="2" id="KW-1185">Reference proteome</keyword>
<proteinExistence type="predicted"/>
<name>A0AAD8MW01_9APIA</name>
<reference evidence="1" key="1">
    <citation type="submission" date="2023-02" db="EMBL/GenBank/DDBJ databases">
        <title>Genome of toxic invasive species Heracleum sosnowskyi carries increased number of genes despite the absence of recent whole-genome duplications.</title>
        <authorList>
            <person name="Schelkunov M."/>
            <person name="Shtratnikova V."/>
            <person name="Makarenko M."/>
            <person name="Klepikova A."/>
            <person name="Omelchenko D."/>
            <person name="Novikova G."/>
            <person name="Obukhova E."/>
            <person name="Bogdanov V."/>
            <person name="Penin A."/>
            <person name="Logacheva M."/>
        </authorList>
    </citation>
    <scope>NUCLEOTIDE SEQUENCE</scope>
    <source>
        <strain evidence="1">Hsosn_3</strain>
        <tissue evidence="1">Leaf</tissue>
    </source>
</reference>
<evidence type="ECO:0000313" key="1">
    <source>
        <dbReference type="EMBL" id="KAK1391695.1"/>
    </source>
</evidence>
<dbReference type="PANTHER" id="PTHR45657">
    <property type="entry name" value="CRAL-TRIO DOMAIN-CONTAINING PROTEIN YKL091C-RELATED"/>
    <property type="match status" value="1"/>
</dbReference>
<dbReference type="Proteomes" id="UP001237642">
    <property type="component" value="Unassembled WGS sequence"/>
</dbReference>
<protein>
    <submittedName>
        <fullName evidence="1">Phosphoglyceride transfer protein</fullName>
    </submittedName>
</protein>
<sequence length="132" mass="14992">MNKIFTSMVSALKSIAWTSELADIEEFIDPLNAEFHGEDRHSNPLQMIHELEGKVNMLQVKSCAVPKAREELINAVVCRVDALEAELISTKKALHEALLRQDELLACIDSQDAAISRGKKKRWYTRKSWKSL</sequence>